<evidence type="ECO:0000256" key="1">
    <source>
        <dbReference type="ARBA" id="ARBA00004418"/>
    </source>
</evidence>
<comment type="similarity">
    <text evidence="2">Belongs to the bacterial solute-binding protein 1 family.</text>
</comment>
<dbReference type="RefSeq" id="WP_317561694.1">
    <property type="nucleotide sequence ID" value="NZ_JAWLIP010000006.1"/>
</dbReference>
<sequence>MPTFFRTAAALGLAGLLTTVAQGALAQDKTSIEWWYANGGRIEEAIQKMISDFNESQDQYEVVGVRKGNYEETFAAMIAAYRAGKHPAIIQATERSVLTMLHSNAIVPVNTLMEDNGIDMKKDDFLPSVAAYYVVDDKVNALPFNSSTGIMWYNADHFKAAGYDAPAETWDAFEEQLYALKDKGVTECAMVLNSDYVWSLIEAYSTINDQPFGTQANGRDGLDTEYVYNTTMVTKQAERLKKWVDDGIVQLSGQGASPSQLFNSGTCSTWSASTASHAGVEAEAQFDWSATMQPYEAGVEPKNSNLGGAALWVLKGKEDAEYEAAAAFLEYVAQPDTQAWWSATTGYIPVTHAAYDKLKTDGFFKEHPTREIALLQLTRGGEPSDNSWGMRFGNSNQWWAVIQEELQAAFTGQKTVQEALDSSVERGNKILRQYEQLNAGVN</sequence>
<evidence type="ECO:0000313" key="10">
    <source>
        <dbReference type="EMBL" id="MDV6227422.1"/>
    </source>
</evidence>
<reference evidence="10 11" key="1">
    <citation type="submission" date="2023-10" db="EMBL/GenBank/DDBJ databases">
        <authorList>
            <person name="Venkata Ramana C."/>
            <person name="Sasikala C."/>
            <person name="Dhurka M."/>
        </authorList>
    </citation>
    <scope>NUCLEOTIDE SEQUENCE [LARGE SCALE GENOMIC DNA]</scope>
    <source>
        <strain evidence="10 11">KCTC 32151</strain>
    </source>
</reference>
<evidence type="ECO:0000256" key="8">
    <source>
        <dbReference type="ARBA" id="ARBA00034473"/>
    </source>
</evidence>
<feature type="chain" id="PRO_5046393374" description="sn-glycerol-3-phosphate-binding periplasmic protein UgpB" evidence="9">
    <location>
        <begin position="27"/>
        <end position="442"/>
    </location>
</feature>
<evidence type="ECO:0000313" key="11">
    <source>
        <dbReference type="Proteomes" id="UP001185659"/>
    </source>
</evidence>
<evidence type="ECO:0000256" key="6">
    <source>
        <dbReference type="ARBA" id="ARBA00022729"/>
    </source>
</evidence>
<evidence type="ECO:0000256" key="9">
    <source>
        <dbReference type="SAM" id="SignalP"/>
    </source>
</evidence>
<dbReference type="InterPro" id="IPR006059">
    <property type="entry name" value="SBP"/>
</dbReference>
<comment type="caution">
    <text evidence="10">The sequence shown here is derived from an EMBL/GenBank/DDBJ whole genome shotgun (WGS) entry which is preliminary data.</text>
</comment>
<dbReference type="Pfam" id="PF13416">
    <property type="entry name" value="SBP_bac_8"/>
    <property type="match status" value="1"/>
</dbReference>
<comment type="function">
    <text evidence="8">Part of the ABC transporter complex UgpBAEC involved in sn-glycerol-3-phosphate (G3P) import. Binds G3P.</text>
</comment>
<dbReference type="InterPro" id="IPR050490">
    <property type="entry name" value="Bact_solute-bd_prot1"/>
</dbReference>
<feature type="signal peptide" evidence="9">
    <location>
        <begin position="1"/>
        <end position="26"/>
    </location>
</feature>
<evidence type="ECO:0000256" key="7">
    <source>
        <dbReference type="ARBA" id="ARBA00022764"/>
    </source>
</evidence>
<keyword evidence="7" id="KW-0574">Periplasm</keyword>
<evidence type="ECO:0000256" key="4">
    <source>
        <dbReference type="ARBA" id="ARBA00017470"/>
    </source>
</evidence>
<dbReference type="Gene3D" id="3.40.190.10">
    <property type="entry name" value="Periplasmic binding protein-like II"/>
    <property type="match status" value="2"/>
</dbReference>
<gene>
    <name evidence="10" type="ORF">R2G56_14075</name>
</gene>
<organism evidence="10 11">
    <name type="scientific">Nitratireductor aquimarinus</name>
    <dbReference type="NCBI Taxonomy" id="889300"/>
    <lineage>
        <taxon>Bacteria</taxon>
        <taxon>Pseudomonadati</taxon>
        <taxon>Pseudomonadota</taxon>
        <taxon>Alphaproteobacteria</taxon>
        <taxon>Hyphomicrobiales</taxon>
        <taxon>Phyllobacteriaceae</taxon>
        <taxon>Nitratireductor</taxon>
    </lineage>
</organism>
<dbReference type="EMBL" id="JAWLIP010000006">
    <property type="protein sequence ID" value="MDV6227422.1"/>
    <property type="molecule type" value="Genomic_DNA"/>
</dbReference>
<dbReference type="PANTHER" id="PTHR43649:SF31">
    <property type="entry name" value="SN-GLYCEROL-3-PHOSPHATE-BINDING PERIPLASMIC PROTEIN UGPB"/>
    <property type="match status" value="1"/>
</dbReference>
<accession>A0ABU4AMF5</accession>
<name>A0ABU4AMF5_9HYPH</name>
<dbReference type="SUPFAM" id="SSF53850">
    <property type="entry name" value="Periplasmic binding protein-like II"/>
    <property type="match status" value="1"/>
</dbReference>
<evidence type="ECO:0000256" key="3">
    <source>
        <dbReference type="ARBA" id="ARBA00011557"/>
    </source>
</evidence>
<keyword evidence="11" id="KW-1185">Reference proteome</keyword>
<protein>
    <recommendedName>
        <fullName evidence="4">sn-glycerol-3-phosphate-binding periplasmic protein UgpB</fullName>
    </recommendedName>
</protein>
<evidence type="ECO:0000256" key="5">
    <source>
        <dbReference type="ARBA" id="ARBA00022448"/>
    </source>
</evidence>
<dbReference type="Proteomes" id="UP001185659">
    <property type="component" value="Unassembled WGS sequence"/>
</dbReference>
<keyword evidence="5" id="KW-0813">Transport</keyword>
<keyword evidence="6 9" id="KW-0732">Signal</keyword>
<proteinExistence type="inferred from homology"/>
<dbReference type="PANTHER" id="PTHR43649">
    <property type="entry name" value="ARABINOSE-BINDING PROTEIN-RELATED"/>
    <property type="match status" value="1"/>
</dbReference>
<comment type="subcellular location">
    <subcellularLocation>
        <location evidence="1">Periplasm</location>
    </subcellularLocation>
</comment>
<evidence type="ECO:0000256" key="2">
    <source>
        <dbReference type="ARBA" id="ARBA00008520"/>
    </source>
</evidence>
<comment type="subunit">
    <text evidence="3">The complex is composed of two ATP-binding proteins (UgpC), two transmembrane proteins (UgpA and UgpE) and a solute-binding protein (UgpB).</text>
</comment>